<gene>
    <name evidence="1" type="ORF">LPT13_08105</name>
</gene>
<organism evidence="1 2">
    <name type="scientific">Adlercreutzia faecimuris</name>
    <dbReference type="NCBI Taxonomy" id="2897341"/>
    <lineage>
        <taxon>Bacteria</taxon>
        <taxon>Bacillati</taxon>
        <taxon>Actinomycetota</taxon>
        <taxon>Coriobacteriia</taxon>
        <taxon>Eggerthellales</taxon>
        <taxon>Eggerthellaceae</taxon>
        <taxon>Adlercreutzia</taxon>
    </lineage>
</organism>
<proteinExistence type="predicted"/>
<name>A0ABS9WIF0_9ACTN</name>
<keyword evidence="2" id="KW-1185">Reference proteome</keyword>
<dbReference type="EMBL" id="JAJMLW010000003">
    <property type="protein sequence ID" value="MCI2242310.1"/>
    <property type="molecule type" value="Genomic_DNA"/>
</dbReference>
<dbReference type="Proteomes" id="UP001430755">
    <property type="component" value="Unassembled WGS sequence"/>
</dbReference>
<comment type="caution">
    <text evidence="1">The sequence shown here is derived from an EMBL/GenBank/DDBJ whole genome shotgun (WGS) entry which is preliminary data.</text>
</comment>
<sequence length="102" mass="12108">MAYKRTLGKWQDMSEEDTRKAQIEQEAIEFSERLAIENPGMYEIDEMKELIERHDKAKETTDKAIREDFASMPLALQEKMREMLKASDISNEVWRDIFGEDF</sequence>
<reference evidence="1" key="1">
    <citation type="submission" date="2021-11" db="EMBL/GenBank/DDBJ databases">
        <title>A Novel Adlercreutzia Species, isolated from a Allomyrina dichotoma larva feces.</title>
        <authorList>
            <person name="Suh M.K."/>
        </authorList>
    </citation>
    <scope>NUCLEOTIDE SEQUENCE</scope>
    <source>
        <strain evidence="1">JBNU-10</strain>
    </source>
</reference>
<evidence type="ECO:0000313" key="2">
    <source>
        <dbReference type="Proteomes" id="UP001430755"/>
    </source>
</evidence>
<evidence type="ECO:0000313" key="1">
    <source>
        <dbReference type="EMBL" id="MCI2242310.1"/>
    </source>
</evidence>
<accession>A0ABS9WIF0</accession>
<protein>
    <submittedName>
        <fullName evidence="1">Uncharacterized protein</fullName>
    </submittedName>
</protein>
<dbReference type="RefSeq" id="WP_242165448.1">
    <property type="nucleotide sequence ID" value="NZ_JAJMLW010000003.1"/>
</dbReference>